<evidence type="ECO:0000313" key="3">
    <source>
        <dbReference type="Proteomes" id="UP000789739"/>
    </source>
</evidence>
<dbReference type="EMBL" id="CAJVPI010000656">
    <property type="protein sequence ID" value="CAG8560104.1"/>
    <property type="molecule type" value="Genomic_DNA"/>
</dbReference>
<keyword evidence="3" id="KW-1185">Reference proteome</keyword>
<evidence type="ECO:0000256" key="1">
    <source>
        <dbReference type="SAM" id="Phobius"/>
    </source>
</evidence>
<feature type="non-terminal residue" evidence="2">
    <location>
        <position position="185"/>
    </location>
</feature>
<keyword evidence="1" id="KW-0472">Membrane</keyword>
<organism evidence="2 3">
    <name type="scientific">Paraglomus brasilianum</name>
    <dbReference type="NCBI Taxonomy" id="144538"/>
    <lineage>
        <taxon>Eukaryota</taxon>
        <taxon>Fungi</taxon>
        <taxon>Fungi incertae sedis</taxon>
        <taxon>Mucoromycota</taxon>
        <taxon>Glomeromycotina</taxon>
        <taxon>Glomeromycetes</taxon>
        <taxon>Paraglomerales</taxon>
        <taxon>Paraglomeraceae</taxon>
        <taxon>Paraglomus</taxon>
    </lineage>
</organism>
<name>A0A9N9FW16_9GLOM</name>
<keyword evidence="1" id="KW-0812">Transmembrane</keyword>
<proteinExistence type="predicted"/>
<dbReference type="OrthoDB" id="2434437at2759"/>
<keyword evidence="1" id="KW-1133">Transmembrane helix</keyword>
<gene>
    <name evidence="2" type="ORF">PBRASI_LOCUS5545</name>
</gene>
<protein>
    <submittedName>
        <fullName evidence="2">6215_t:CDS:1</fullName>
    </submittedName>
</protein>
<comment type="caution">
    <text evidence="2">The sequence shown here is derived from an EMBL/GenBank/DDBJ whole genome shotgun (WGS) entry which is preliminary data.</text>
</comment>
<feature type="transmembrane region" description="Helical" evidence="1">
    <location>
        <begin position="165"/>
        <end position="184"/>
    </location>
</feature>
<reference evidence="2" key="1">
    <citation type="submission" date="2021-06" db="EMBL/GenBank/DDBJ databases">
        <authorList>
            <person name="Kallberg Y."/>
            <person name="Tangrot J."/>
            <person name="Rosling A."/>
        </authorList>
    </citation>
    <scope>NUCLEOTIDE SEQUENCE</scope>
    <source>
        <strain evidence="2">BR232B</strain>
    </source>
</reference>
<feature type="transmembrane region" description="Helical" evidence="1">
    <location>
        <begin position="127"/>
        <end position="145"/>
    </location>
</feature>
<evidence type="ECO:0000313" key="2">
    <source>
        <dbReference type="EMBL" id="CAG8560104.1"/>
    </source>
</evidence>
<dbReference type="Proteomes" id="UP000789739">
    <property type="component" value="Unassembled WGS sequence"/>
</dbReference>
<sequence>MEIKRYRAKQRDLNSLLRHIVFFSLISLARASIVDDSYSSHQDLYDTILNTLFPITFVVLLKVSEKRGGGDNDARSDKDVRSDNDAQSFSTKNILLPLLDDVLYNTVTWIIPLTVSFAYNDSLAVKIFSIVNMCLHVICAMAALIEWRKIGDVDYDVYDDIWTGIGLFLAFSPVLVIPIFWITYL</sequence>
<accession>A0A9N9FW16</accession>
<dbReference type="AlphaFoldDB" id="A0A9N9FW16"/>